<evidence type="ECO:0000259" key="2">
    <source>
        <dbReference type="PROSITE" id="PS51371"/>
    </source>
</evidence>
<protein>
    <submittedName>
        <fullName evidence="3">CBS domain-containing protein</fullName>
    </submittedName>
</protein>
<dbReference type="PANTHER" id="PTHR36510:SF3">
    <property type="entry name" value="CONSERVED PROTEIN"/>
    <property type="match status" value="1"/>
</dbReference>
<dbReference type="InterPro" id="IPR050141">
    <property type="entry name" value="GCL_type2/YbdK_subfam"/>
</dbReference>
<comment type="caution">
    <text evidence="3">The sequence shown here is derived from an EMBL/GenBank/DDBJ whole genome shotgun (WGS) entry which is preliminary data.</text>
</comment>
<dbReference type="InterPro" id="IPR046342">
    <property type="entry name" value="CBS_dom_sf"/>
</dbReference>
<dbReference type="InterPro" id="IPR014746">
    <property type="entry name" value="Gln_synth/guanido_kin_cat_dom"/>
</dbReference>
<dbReference type="Proteomes" id="UP000295468">
    <property type="component" value="Unassembled WGS sequence"/>
</dbReference>
<dbReference type="OrthoDB" id="240589at2"/>
<dbReference type="PROSITE" id="PS51371">
    <property type="entry name" value="CBS"/>
    <property type="match status" value="2"/>
</dbReference>
<accession>A0A4V3D435</accession>
<evidence type="ECO:0000313" key="4">
    <source>
        <dbReference type="Proteomes" id="UP000295468"/>
    </source>
</evidence>
<dbReference type="PANTHER" id="PTHR36510">
    <property type="entry name" value="GLUTAMATE--CYSTEINE LIGASE 2-RELATED"/>
    <property type="match status" value="1"/>
</dbReference>
<dbReference type="AlphaFoldDB" id="A0A4V3D435"/>
<dbReference type="SUPFAM" id="SSF54631">
    <property type="entry name" value="CBS-domain pair"/>
    <property type="match status" value="1"/>
</dbReference>
<name>A0A4V3D435_9FLAO</name>
<keyword evidence="4" id="KW-1185">Reference proteome</keyword>
<evidence type="ECO:0000256" key="1">
    <source>
        <dbReference type="PROSITE-ProRule" id="PRU00703"/>
    </source>
</evidence>
<keyword evidence="1" id="KW-0129">CBS domain</keyword>
<sequence length="618" mass="70510">MGVANVKELEKGQDQLSYLHRLLDDIKALEVMLEQKMIEKSPIRIGAEQEFCLVGDHWEPSDKALEILKTIDDHHFTSELALFNLEINLDPLELKSDCFSKMAEQLKTLLKKADKAAAQYGDKTLLTGILPTLTRKHMDLRYMTPINRYLLLNKKVQEIRKEAIELHIKGVDEINIHHDSIMYEGCNTSFQAHLQIDPDDFKNSYNWAQAIAGPVLAICTNSPLLMGKELWEESRIALFTQSVDTRTSTFLLNERESRVGFGNAWCTGTAADFYKESIVRFRSLLNTVTDQNTSTSQVEEGKVPPLKALNLHNSTVYKWNRLCYGVADGKAHLRIENRYMPSGPSVDDEIANMMLWVGLMNGRPKHLESIDEKMDFRDAKSNFFNAARYGMASQFYWEGKRISSKDLLSDVLLPMAFRGLYRMKVSPMDAEKYLTIIEKRIRTVSGSRWMVEAYRKLQKKHHIPDAIRLLTATMYERQQKGYTVDSWLYPRGDEALKGFENRTVSDQMKTKVLTAQDADSAELVLRIMEWNNIHHVPILDDNEDLVGILSSTDFETAGEGIRIEEQRVADLMSKQLVTVTESTPLGEARDLMESNQVHSLLVVHGKKLVGILSSKDLT</sequence>
<proteinExistence type="predicted"/>
<dbReference type="GO" id="GO:0016879">
    <property type="term" value="F:ligase activity, forming carbon-nitrogen bonds"/>
    <property type="evidence" value="ECO:0007669"/>
    <property type="project" value="TreeGrafter"/>
</dbReference>
<dbReference type="Gene3D" id="3.10.580.10">
    <property type="entry name" value="CBS-domain"/>
    <property type="match status" value="1"/>
</dbReference>
<dbReference type="Pfam" id="PF00571">
    <property type="entry name" value="CBS"/>
    <property type="match status" value="2"/>
</dbReference>
<dbReference type="InterPro" id="IPR006336">
    <property type="entry name" value="GCS2"/>
</dbReference>
<dbReference type="SUPFAM" id="SSF55931">
    <property type="entry name" value="Glutamine synthetase/guanido kinase"/>
    <property type="match status" value="1"/>
</dbReference>
<dbReference type="RefSeq" id="WP_133642859.1">
    <property type="nucleotide sequence ID" value="NZ_SNYI01000001.1"/>
</dbReference>
<feature type="domain" description="CBS" evidence="2">
    <location>
        <begin position="508"/>
        <end position="565"/>
    </location>
</feature>
<dbReference type="SMART" id="SM00116">
    <property type="entry name" value="CBS"/>
    <property type="match status" value="2"/>
</dbReference>
<dbReference type="Pfam" id="PF04107">
    <property type="entry name" value="GCS2"/>
    <property type="match status" value="1"/>
</dbReference>
<organism evidence="3 4">
    <name type="scientific">Zeaxanthinibacter enoshimensis</name>
    <dbReference type="NCBI Taxonomy" id="392009"/>
    <lineage>
        <taxon>Bacteria</taxon>
        <taxon>Pseudomonadati</taxon>
        <taxon>Bacteroidota</taxon>
        <taxon>Flavobacteriia</taxon>
        <taxon>Flavobacteriales</taxon>
        <taxon>Flavobacteriaceae</taxon>
        <taxon>Zeaxanthinibacter</taxon>
    </lineage>
</organism>
<evidence type="ECO:0000313" key="3">
    <source>
        <dbReference type="EMBL" id="TDQ32831.1"/>
    </source>
</evidence>
<dbReference type="InterPro" id="IPR000644">
    <property type="entry name" value="CBS_dom"/>
</dbReference>
<dbReference type="Gene3D" id="3.30.590.20">
    <property type="match status" value="1"/>
</dbReference>
<dbReference type="EMBL" id="SNYI01000001">
    <property type="protein sequence ID" value="TDQ32831.1"/>
    <property type="molecule type" value="Genomic_DNA"/>
</dbReference>
<reference evidence="3 4" key="1">
    <citation type="submission" date="2019-03" db="EMBL/GenBank/DDBJ databases">
        <title>Genomic Encyclopedia of Archaeal and Bacterial Type Strains, Phase II (KMG-II): from individual species to whole genera.</title>
        <authorList>
            <person name="Goeker M."/>
        </authorList>
    </citation>
    <scope>NUCLEOTIDE SEQUENCE [LARGE SCALE GENOMIC DNA]</scope>
    <source>
        <strain evidence="3 4">DSM 18435</strain>
    </source>
</reference>
<gene>
    <name evidence="3" type="ORF">CLV82_0666</name>
</gene>
<feature type="domain" description="CBS" evidence="2">
    <location>
        <begin position="572"/>
        <end position="618"/>
    </location>
</feature>